<dbReference type="AlphaFoldDB" id="A0A4D9DA04"/>
<evidence type="ECO:0000259" key="7">
    <source>
        <dbReference type="PROSITE" id="PS51886"/>
    </source>
</evidence>
<reference evidence="8 9" key="1">
    <citation type="submission" date="2019-01" db="EMBL/GenBank/DDBJ databases">
        <title>Nuclear Genome Assembly of the Microalgal Biofuel strain Nannochloropsis salina CCMP1776.</title>
        <authorList>
            <person name="Hovde B."/>
        </authorList>
    </citation>
    <scope>NUCLEOTIDE SEQUENCE [LARGE SCALE GENOMIC DNA]</scope>
    <source>
        <strain evidence="8 9">CCMP1776</strain>
    </source>
</reference>
<dbReference type="PROSITE" id="PS51886">
    <property type="entry name" value="TLDC"/>
    <property type="match status" value="1"/>
</dbReference>
<comment type="caution">
    <text evidence="8">The sequence shown here is derived from an EMBL/GenBank/DDBJ whole genome shotgun (WGS) entry which is preliminary data.</text>
</comment>
<sequence>MASTASATGGELPITDQTSKEETLREMGEWAARYEMIAAMGYLSALLMVGKALHNLGKLAKFRFTPPSAVISGFLGLALYDMMGAGSKLLQVELESTLRSIEVNIVNFVFTALVLGFTSGTKKNKMTYKRIFGLIFHEGMPMLLYAQALIWGNSVVALLVTGIYRLWNTEISAFEGGLVTLGLEAGRDLLPSRVKFKEEALAVVHLADSAGLTISIIVGVVLVACRRLSPNSPPNARAVGLHLQTAGCEGGREVFFVPGSGGKNNIVMSLIDAVGLWPTFCVCLGTLYFWMWIFDRYYKRRWPHQMRGGREGGKEGGKKRLYEKGRRGGRGRLDTEEEEAELELLGINKPPASFPSPSSLPPSDSTEDPFPPRPMPSLSEPSTILSKAHVKRLVASLPERDAMRRWVKVYCMSRDGASLSTLLYKVMAERKLSSFLLVIEDSWGYVFGGYCPCPFQNATGYYGTGESFVFKFHPQFTLYKWTGKNDYFILSNAQHLAMGGGGGFAFQLDDELDTGVSGPSDTYGNTRLSSRHVFKCLSIEVWGFGDIHD</sequence>
<proteinExistence type="inferred from homology"/>
<feature type="transmembrane region" description="Helical" evidence="6">
    <location>
        <begin position="142"/>
        <end position="167"/>
    </location>
</feature>
<dbReference type="OrthoDB" id="191680at2759"/>
<keyword evidence="6" id="KW-0812">Transmembrane</keyword>
<keyword evidence="6" id="KW-1133">Transmembrane helix</keyword>
<dbReference type="InterPro" id="IPR006571">
    <property type="entry name" value="TLDc_dom"/>
</dbReference>
<feature type="transmembrane region" description="Helical" evidence="6">
    <location>
        <begin position="274"/>
        <end position="294"/>
    </location>
</feature>
<keyword evidence="9" id="KW-1185">Reference proteome</keyword>
<dbReference type="Pfam" id="PF07534">
    <property type="entry name" value="TLD"/>
    <property type="match status" value="1"/>
</dbReference>
<organism evidence="8 9">
    <name type="scientific">Nannochloropsis salina CCMP1776</name>
    <dbReference type="NCBI Taxonomy" id="1027361"/>
    <lineage>
        <taxon>Eukaryota</taxon>
        <taxon>Sar</taxon>
        <taxon>Stramenopiles</taxon>
        <taxon>Ochrophyta</taxon>
        <taxon>Eustigmatophyceae</taxon>
        <taxon>Eustigmatales</taxon>
        <taxon>Monodopsidaceae</taxon>
        <taxon>Microchloropsis</taxon>
        <taxon>Microchloropsis salina</taxon>
    </lineage>
</organism>
<evidence type="ECO:0000256" key="1">
    <source>
        <dbReference type="ARBA" id="ARBA00004173"/>
    </source>
</evidence>
<feature type="transmembrane region" description="Helical" evidence="6">
    <location>
        <begin position="202"/>
        <end position="224"/>
    </location>
</feature>
<keyword evidence="3" id="KW-0496">Mitochondrion</keyword>
<dbReference type="Proteomes" id="UP000355283">
    <property type="component" value="Unassembled WGS sequence"/>
</dbReference>
<dbReference type="PANTHER" id="PTHR23354">
    <property type="entry name" value="NUCLEOLAR PROTEIN 7/ESTROGEN RECEPTOR COACTIVATOR-RELATED"/>
    <property type="match status" value="1"/>
</dbReference>
<feature type="transmembrane region" description="Helical" evidence="6">
    <location>
        <begin position="31"/>
        <end position="50"/>
    </location>
</feature>
<evidence type="ECO:0000313" key="8">
    <source>
        <dbReference type="EMBL" id="TFJ85389.1"/>
    </source>
</evidence>
<feature type="region of interest" description="Disordered" evidence="5">
    <location>
        <begin position="305"/>
        <end position="335"/>
    </location>
</feature>
<feature type="domain" description="TLDc" evidence="7">
    <location>
        <begin position="383"/>
        <end position="545"/>
    </location>
</feature>
<feature type="transmembrane region" description="Helical" evidence="6">
    <location>
        <begin position="62"/>
        <end position="83"/>
    </location>
</feature>
<evidence type="ECO:0000256" key="5">
    <source>
        <dbReference type="SAM" id="MobiDB-lite"/>
    </source>
</evidence>
<dbReference type="EMBL" id="SDOX01000014">
    <property type="protein sequence ID" value="TFJ85389.1"/>
    <property type="molecule type" value="Genomic_DNA"/>
</dbReference>
<gene>
    <name evidence="8" type="ORF">NSK_003348</name>
</gene>
<dbReference type="PANTHER" id="PTHR23354:SF62">
    <property type="entry name" value="MUSTARD, ISOFORM V"/>
    <property type="match status" value="1"/>
</dbReference>
<dbReference type="SMART" id="SM00584">
    <property type="entry name" value="TLDc"/>
    <property type="match status" value="1"/>
</dbReference>
<comment type="subcellular location">
    <subcellularLocation>
        <location evidence="1">Mitochondrion</location>
    </subcellularLocation>
</comment>
<comment type="similarity">
    <text evidence="2">Belongs to the OXR1 family.</text>
</comment>
<protein>
    <recommendedName>
        <fullName evidence="4">Oxidation resistance protein 1</fullName>
    </recommendedName>
</protein>
<dbReference type="GO" id="GO:0005739">
    <property type="term" value="C:mitochondrion"/>
    <property type="evidence" value="ECO:0007669"/>
    <property type="project" value="UniProtKB-SubCell"/>
</dbReference>
<evidence type="ECO:0000256" key="6">
    <source>
        <dbReference type="SAM" id="Phobius"/>
    </source>
</evidence>
<evidence type="ECO:0000256" key="2">
    <source>
        <dbReference type="ARBA" id="ARBA00009540"/>
    </source>
</evidence>
<evidence type="ECO:0000256" key="4">
    <source>
        <dbReference type="ARBA" id="ARBA00040604"/>
    </source>
</evidence>
<feature type="compositionally biased region" description="Basic and acidic residues" evidence="5">
    <location>
        <begin position="308"/>
        <end position="334"/>
    </location>
</feature>
<evidence type="ECO:0000313" key="9">
    <source>
        <dbReference type="Proteomes" id="UP000355283"/>
    </source>
</evidence>
<accession>A0A4D9DA04</accession>
<keyword evidence="6" id="KW-0472">Membrane</keyword>
<feature type="transmembrane region" description="Helical" evidence="6">
    <location>
        <begin position="103"/>
        <end position="121"/>
    </location>
</feature>
<name>A0A4D9DA04_9STRA</name>
<evidence type="ECO:0000256" key="3">
    <source>
        <dbReference type="ARBA" id="ARBA00023128"/>
    </source>
</evidence>
<feature type="region of interest" description="Disordered" evidence="5">
    <location>
        <begin position="348"/>
        <end position="381"/>
    </location>
</feature>